<evidence type="ECO:0000256" key="1">
    <source>
        <dbReference type="SAM" id="Phobius"/>
    </source>
</evidence>
<evidence type="ECO:0000313" key="2">
    <source>
        <dbReference type="EMBL" id="CAI6341103.1"/>
    </source>
</evidence>
<dbReference type="Proteomes" id="UP001152607">
    <property type="component" value="Unassembled WGS sequence"/>
</dbReference>
<gene>
    <name evidence="2" type="ORF">PDIGIT_LOCUS14294</name>
</gene>
<protein>
    <submittedName>
        <fullName evidence="2">Uncharacterized protein</fullName>
    </submittedName>
</protein>
<keyword evidence="1" id="KW-0812">Transmembrane</keyword>
<dbReference type="EMBL" id="CAOQHR010000011">
    <property type="protein sequence ID" value="CAI6341103.1"/>
    <property type="molecule type" value="Genomic_DNA"/>
</dbReference>
<dbReference type="AlphaFoldDB" id="A0A9W4XRN1"/>
<keyword evidence="1" id="KW-0472">Membrane</keyword>
<organism evidence="2 3">
    <name type="scientific">Periconia digitata</name>
    <dbReference type="NCBI Taxonomy" id="1303443"/>
    <lineage>
        <taxon>Eukaryota</taxon>
        <taxon>Fungi</taxon>
        <taxon>Dikarya</taxon>
        <taxon>Ascomycota</taxon>
        <taxon>Pezizomycotina</taxon>
        <taxon>Dothideomycetes</taxon>
        <taxon>Pleosporomycetidae</taxon>
        <taxon>Pleosporales</taxon>
        <taxon>Massarineae</taxon>
        <taxon>Periconiaceae</taxon>
        <taxon>Periconia</taxon>
    </lineage>
</organism>
<proteinExistence type="predicted"/>
<comment type="caution">
    <text evidence="2">The sequence shown here is derived from an EMBL/GenBank/DDBJ whole genome shotgun (WGS) entry which is preliminary data.</text>
</comment>
<name>A0A9W4XRN1_9PLEO</name>
<sequence length="112" mass="12689">MWNYPTILSGVVSFLPTLLLHTTLLFTRLTFFPSCQPRPHSAPVILIFHFLSFARTGRFLKDMYDVAAQQCYARQGSRELSIKVGINSGVVSPCLLLIPPRLCKSRDTYDEP</sequence>
<keyword evidence="1" id="KW-1133">Transmembrane helix</keyword>
<keyword evidence="3" id="KW-1185">Reference proteome</keyword>
<accession>A0A9W4XRN1</accession>
<reference evidence="2" key="1">
    <citation type="submission" date="2023-01" db="EMBL/GenBank/DDBJ databases">
        <authorList>
            <person name="Van Ghelder C."/>
            <person name="Rancurel C."/>
        </authorList>
    </citation>
    <scope>NUCLEOTIDE SEQUENCE</scope>
    <source>
        <strain evidence="2">CNCM I-4278</strain>
    </source>
</reference>
<feature type="transmembrane region" description="Helical" evidence="1">
    <location>
        <begin position="6"/>
        <end position="26"/>
    </location>
</feature>
<evidence type="ECO:0000313" key="3">
    <source>
        <dbReference type="Proteomes" id="UP001152607"/>
    </source>
</evidence>